<name>A0A2H3T785_FUSOX</name>
<proteinExistence type="predicted"/>
<dbReference type="Proteomes" id="UP000219369">
    <property type="component" value="Unassembled WGS sequence"/>
</dbReference>
<sequence>MRGGTSCLLTKIPMAGRKGDSEPPDMSSEPMDGEILQ</sequence>
<feature type="region of interest" description="Disordered" evidence="1">
    <location>
        <begin position="1"/>
        <end position="37"/>
    </location>
</feature>
<evidence type="ECO:0000313" key="3">
    <source>
        <dbReference type="Proteomes" id="UP000219369"/>
    </source>
</evidence>
<evidence type="ECO:0000313" key="2">
    <source>
        <dbReference type="EMBL" id="SCO84583.1"/>
    </source>
</evidence>
<evidence type="ECO:0000256" key="1">
    <source>
        <dbReference type="SAM" id="MobiDB-lite"/>
    </source>
</evidence>
<dbReference type="AlphaFoldDB" id="A0A2H3T785"/>
<accession>A0A2H3T785</accession>
<gene>
    <name evidence="2" type="ORF">FRV6_08710</name>
</gene>
<protein>
    <submittedName>
        <fullName evidence="2">Uncharacterized protein</fullName>
    </submittedName>
</protein>
<organism evidence="2 3">
    <name type="scientific">Fusarium oxysporum</name>
    <name type="common">Fusarium vascular wilt</name>
    <dbReference type="NCBI Taxonomy" id="5507"/>
    <lineage>
        <taxon>Eukaryota</taxon>
        <taxon>Fungi</taxon>
        <taxon>Dikarya</taxon>
        <taxon>Ascomycota</taxon>
        <taxon>Pezizomycotina</taxon>
        <taxon>Sordariomycetes</taxon>
        <taxon>Hypocreomycetidae</taxon>
        <taxon>Hypocreales</taxon>
        <taxon>Nectriaceae</taxon>
        <taxon>Fusarium</taxon>
        <taxon>Fusarium oxysporum species complex</taxon>
    </lineage>
</organism>
<dbReference type="EMBL" id="FMJY01000005">
    <property type="protein sequence ID" value="SCO84583.1"/>
    <property type="molecule type" value="Genomic_DNA"/>
</dbReference>
<reference evidence="3" key="1">
    <citation type="submission" date="2016-09" db="EMBL/GenBank/DDBJ databases">
        <authorList>
            <person name="Guldener U."/>
        </authorList>
    </citation>
    <scope>NUCLEOTIDE SEQUENCE [LARGE SCALE GENOMIC DNA]</scope>
    <source>
        <strain evidence="3">V64-1</strain>
    </source>
</reference>